<dbReference type="InterPro" id="IPR001647">
    <property type="entry name" value="HTH_TetR"/>
</dbReference>
<keyword evidence="6" id="KW-1185">Reference proteome</keyword>
<evidence type="ECO:0000313" key="6">
    <source>
        <dbReference type="Proteomes" id="UP000236723"/>
    </source>
</evidence>
<proteinExistence type="predicted"/>
<dbReference type="PANTHER" id="PTHR30055">
    <property type="entry name" value="HTH-TYPE TRANSCRIPTIONAL REGULATOR RUTR"/>
    <property type="match status" value="1"/>
</dbReference>
<dbReference type="Gene3D" id="1.10.357.10">
    <property type="entry name" value="Tetracycline Repressor, domain 2"/>
    <property type="match status" value="1"/>
</dbReference>
<evidence type="ECO:0000256" key="2">
    <source>
        <dbReference type="PROSITE-ProRule" id="PRU00335"/>
    </source>
</evidence>
<feature type="domain" description="HTH tetR-type" evidence="4">
    <location>
        <begin position="22"/>
        <end position="82"/>
    </location>
</feature>
<dbReference type="EMBL" id="FNVO01000010">
    <property type="protein sequence ID" value="SEG72731.1"/>
    <property type="molecule type" value="Genomic_DNA"/>
</dbReference>
<dbReference type="SUPFAM" id="SSF46689">
    <property type="entry name" value="Homeodomain-like"/>
    <property type="match status" value="1"/>
</dbReference>
<dbReference type="GO" id="GO:0003700">
    <property type="term" value="F:DNA-binding transcription factor activity"/>
    <property type="evidence" value="ECO:0007669"/>
    <property type="project" value="TreeGrafter"/>
</dbReference>
<name>A0A1H6CI85_9ACTN</name>
<dbReference type="GO" id="GO:0000976">
    <property type="term" value="F:transcription cis-regulatory region binding"/>
    <property type="evidence" value="ECO:0007669"/>
    <property type="project" value="TreeGrafter"/>
</dbReference>
<dbReference type="Pfam" id="PF00440">
    <property type="entry name" value="TetR_N"/>
    <property type="match status" value="1"/>
</dbReference>
<accession>A0A1H6CI85</accession>
<organism evidence="5 6">
    <name type="scientific">Thermomonospora echinospora</name>
    <dbReference type="NCBI Taxonomy" id="1992"/>
    <lineage>
        <taxon>Bacteria</taxon>
        <taxon>Bacillati</taxon>
        <taxon>Actinomycetota</taxon>
        <taxon>Actinomycetes</taxon>
        <taxon>Streptosporangiales</taxon>
        <taxon>Thermomonosporaceae</taxon>
        <taxon>Thermomonospora</taxon>
    </lineage>
</organism>
<evidence type="ECO:0000259" key="4">
    <source>
        <dbReference type="PROSITE" id="PS50977"/>
    </source>
</evidence>
<dbReference type="Proteomes" id="UP000236723">
    <property type="component" value="Unassembled WGS sequence"/>
</dbReference>
<keyword evidence="1 2" id="KW-0238">DNA-binding</keyword>
<feature type="DNA-binding region" description="H-T-H motif" evidence="2">
    <location>
        <begin position="45"/>
        <end position="64"/>
    </location>
</feature>
<dbReference type="InterPro" id="IPR050109">
    <property type="entry name" value="HTH-type_TetR-like_transc_reg"/>
</dbReference>
<dbReference type="InterPro" id="IPR036271">
    <property type="entry name" value="Tet_transcr_reg_TetR-rel_C_sf"/>
</dbReference>
<evidence type="ECO:0000256" key="3">
    <source>
        <dbReference type="SAM" id="MobiDB-lite"/>
    </source>
</evidence>
<gene>
    <name evidence="5" type="ORF">SAMN04489712_11030</name>
</gene>
<reference evidence="6" key="1">
    <citation type="submission" date="2016-10" db="EMBL/GenBank/DDBJ databases">
        <authorList>
            <person name="Varghese N."/>
            <person name="Submissions S."/>
        </authorList>
    </citation>
    <scope>NUCLEOTIDE SEQUENCE [LARGE SCALE GENOMIC DNA]</scope>
    <source>
        <strain evidence="6">DSM 43163</strain>
    </source>
</reference>
<dbReference type="AlphaFoldDB" id="A0A1H6CI85"/>
<dbReference type="PROSITE" id="PS50977">
    <property type="entry name" value="HTH_TETR_2"/>
    <property type="match status" value="1"/>
</dbReference>
<dbReference type="SUPFAM" id="SSF48498">
    <property type="entry name" value="Tetracyclin repressor-like, C-terminal domain"/>
    <property type="match status" value="1"/>
</dbReference>
<protein>
    <submittedName>
        <fullName evidence="5">DNA-binding transcriptional regulator, AcrR family</fullName>
    </submittedName>
</protein>
<dbReference type="InterPro" id="IPR009057">
    <property type="entry name" value="Homeodomain-like_sf"/>
</dbReference>
<dbReference type="PANTHER" id="PTHR30055:SF219">
    <property type="entry name" value="TRANSCRIPTIONAL REGULATORY PROTEIN"/>
    <property type="match status" value="1"/>
</dbReference>
<evidence type="ECO:0000256" key="1">
    <source>
        <dbReference type="ARBA" id="ARBA00023125"/>
    </source>
</evidence>
<evidence type="ECO:0000313" key="5">
    <source>
        <dbReference type="EMBL" id="SEG72731.1"/>
    </source>
</evidence>
<feature type="region of interest" description="Disordered" evidence="3">
    <location>
        <begin position="1"/>
        <end position="23"/>
    </location>
</feature>
<dbReference type="RefSeq" id="WP_146087464.1">
    <property type="nucleotide sequence ID" value="NZ_FNVO01000010.1"/>
</dbReference>
<dbReference type="OrthoDB" id="3404594at2"/>
<sequence length="221" mass="24462">MMTERTMPAGPHGDEAGDPGQDAAGTRLLAVAGRLFAELGYDGISTQTIAAAAGVGLNVIAECYGGKSGLYIAVMEQSIGPWHQEVRAARRQGPPGAEGLIWLIDSYLDYCLEHPEMPRLWIYRWMSDATDIGGPEERISAPLMEDVMAIVRPAVAPDVDPDAALWTFVWAIHAYMQAGFLDDFGRPRRPENPQTLDRFRHHLHQLVWMMTAPDPSLREPR</sequence>